<accession>A0A103XEV5</accession>
<keyword evidence="3" id="KW-1185">Reference proteome</keyword>
<dbReference type="GO" id="GO:0005524">
    <property type="term" value="F:ATP binding"/>
    <property type="evidence" value="ECO:0007669"/>
    <property type="project" value="InterPro"/>
</dbReference>
<dbReference type="SUPFAM" id="SSF56112">
    <property type="entry name" value="Protein kinase-like (PK-like)"/>
    <property type="match status" value="1"/>
</dbReference>
<comment type="caution">
    <text evidence="2">The sequence shown here is derived from an EMBL/GenBank/DDBJ whole genome shotgun (WGS) entry which is preliminary data.</text>
</comment>
<dbReference type="Gene3D" id="1.10.510.10">
    <property type="entry name" value="Transferase(Phosphotransferase) domain 1"/>
    <property type="match status" value="1"/>
</dbReference>
<name>A0A103XEV5_CYNCS</name>
<dbReference type="EMBL" id="LEKV01005214">
    <property type="protein sequence ID" value="KVH89403.1"/>
    <property type="molecule type" value="Genomic_DNA"/>
</dbReference>
<dbReference type="Gramene" id="KVH89403">
    <property type="protein sequence ID" value="KVH89403"/>
    <property type="gene ID" value="Ccrd_008612"/>
</dbReference>
<organism evidence="2 3">
    <name type="scientific">Cynara cardunculus var. scolymus</name>
    <name type="common">Globe artichoke</name>
    <name type="synonym">Cynara scolymus</name>
    <dbReference type="NCBI Taxonomy" id="59895"/>
    <lineage>
        <taxon>Eukaryota</taxon>
        <taxon>Viridiplantae</taxon>
        <taxon>Streptophyta</taxon>
        <taxon>Embryophyta</taxon>
        <taxon>Tracheophyta</taxon>
        <taxon>Spermatophyta</taxon>
        <taxon>Magnoliopsida</taxon>
        <taxon>eudicotyledons</taxon>
        <taxon>Gunneridae</taxon>
        <taxon>Pentapetalae</taxon>
        <taxon>asterids</taxon>
        <taxon>campanulids</taxon>
        <taxon>Asterales</taxon>
        <taxon>Asteraceae</taxon>
        <taxon>Carduoideae</taxon>
        <taxon>Cardueae</taxon>
        <taxon>Carduinae</taxon>
        <taxon>Cynara</taxon>
    </lineage>
</organism>
<dbReference type="InterPro" id="IPR011009">
    <property type="entry name" value="Kinase-like_dom_sf"/>
</dbReference>
<keyword evidence="2" id="KW-0808">Transferase</keyword>
<dbReference type="PANTHER" id="PTHR48008:SF13">
    <property type="entry name" value="PROTEIN KINASE SUPERFAMILY PROTEIN"/>
    <property type="match status" value="1"/>
</dbReference>
<sequence>MEKSKLQISDGNGESHKWEVIYRISMGIAKGLDYLHTGLQKPIIHGNIKSKNVILGIKQHSFISDFGLHLLLNPAAAQEMHKFAVVEGYTTPELSEIKDNPLEIYVDTSEARVKPMQYVLEAFLTRMEKDIDKHSLTR</sequence>
<dbReference type="GO" id="GO:0004672">
    <property type="term" value="F:protein kinase activity"/>
    <property type="evidence" value="ECO:0007669"/>
    <property type="project" value="InterPro"/>
</dbReference>
<dbReference type="AlphaFoldDB" id="A0A103XEV5"/>
<dbReference type="InterPro" id="IPR000719">
    <property type="entry name" value="Prot_kinase_dom"/>
</dbReference>
<gene>
    <name evidence="2" type="ORF">Ccrd_008612</name>
</gene>
<evidence type="ECO:0000313" key="2">
    <source>
        <dbReference type="EMBL" id="KVH89403.1"/>
    </source>
</evidence>
<dbReference type="Pfam" id="PF00069">
    <property type="entry name" value="Pkinase"/>
    <property type="match status" value="1"/>
</dbReference>
<dbReference type="Proteomes" id="UP000243975">
    <property type="component" value="Unassembled WGS sequence"/>
</dbReference>
<evidence type="ECO:0000313" key="3">
    <source>
        <dbReference type="Proteomes" id="UP000243975"/>
    </source>
</evidence>
<protein>
    <submittedName>
        <fullName evidence="2">Protein kinase, catalytic domain-containing protein</fullName>
    </submittedName>
</protein>
<feature type="domain" description="Protein kinase" evidence="1">
    <location>
        <begin position="1"/>
        <end position="138"/>
    </location>
</feature>
<evidence type="ECO:0000259" key="1">
    <source>
        <dbReference type="PROSITE" id="PS50011"/>
    </source>
</evidence>
<proteinExistence type="predicted"/>
<dbReference type="PANTHER" id="PTHR48008">
    <property type="entry name" value="LEUCINE-RICH REPEAT RECEPTOR-LIKE PROTEIN KINASE IMK3-RELATED"/>
    <property type="match status" value="1"/>
</dbReference>
<keyword evidence="2" id="KW-0418">Kinase</keyword>
<dbReference type="InterPro" id="IPR052451">
    <property type="entry name" value="Ser/Thr_kinase-like"/>
</dbReference>
<dbReference type="PROSITE" id="PS50011">
    <property type="entry name" value="PROTEIN_KINASE_DOM"/>
    <property type="match status" value="1"/>
</dbReference>
<reference evidence="2 3" key="1">
    <citation type="journal article" date="2016" name="Sci. Rep.">
        <title>The genome sequence of the outbreeding globe artichoke constructed de novo incorporating a phase-aware low-pass sequencing strategy of F1 progeny.</title>
        <authorList>
            <person name="Scaglione D."/>
            <person name="Reyes-Chin-Wo S."/>
            <person name="Acquadro A."/>
            <person name="Froenicke L."/>
            <person name="Portis E."/>
            <person name="Beitel C."/>
            <person name="Tirone M."/>
            <person name="Mauro R."/>
            <person name="Lo Monaco A."/>
            <person name="Mauromicale G."/>
            <person name="Faccioli P."/>
            <person name="Cattivelli L."/>
            <person name="Rieseberg L."/>
            <person name="Michelmore R."/>
            <person name="Lanteri S."/>
        </authorList>
    </citation>
    <scope>NUCLEOTIDE SEQUENCE [LARGE SCALE GENOMIC DNA]</scope>
    <source>
        <strain evidence="2">2C</strain>
    </source>
</reference>